<reference evidence="4" key="1">
    <citation type="submission" date="2025-08" db="UniProtKB">
        <authorList>
            <consortium name="RefSeq"/>
        </authorList>
    </citation>
    <scope>IDENTIFICATION</scope>
    <source>
        <tissue evidence="4">Whole organism</tissue>
    </source>
</reference>
<keyword evidence="2" id="KW-0732">Signal</keyword>
<accession>A0A6J1S9U5</accession>
<evidence type="ECO:0000256" key="1">
    <source>
        <dbReference type="SAM" id="MobiDB-lite"/>
    </source>
</evidence>
<evidence type="ECO:0000313" key="3">
    <source>
        <dbReference type="Proteomes" id="UP000504606"/>
    </source>
</evidence>
<evidence type="ECO:0000313" key="4">
    <source>
        <dbReference type="RefSeq" id="XP_026276035.2"/>
    </source>
</evidence>
<keyword evidence="3" id="KW-1185">Reference proteome</keyword>
<dbReference type="Proteomes" id="UP000504606">
    <property type="component" value="Unplaced"/>
</dbReference>
<feature type="chain" id="PRO_5038348197" evidence="2">
    <location>
        <begin position="22"/>
        <end position="244"/>
    </location>
</feature>
<protein>
    <submittedName>
        <fullName evidence="4">Uncharacterized protein LOC113204854</fullName>
    </submittedName>
</protein>
<feature type="signal peptide" evidence="2">
    <location>
        <begin position="1"/>
        <end position="21"/>
    </location>
</feature>
<proteinExistence type="predicted"/>
<dbReference type="KEGG" id="foc:113204854"/>
<dbReference type="GeneID" id="113204854"/>
<sequence>MAIQAVSHALVLVVLLTACLCAPQFTPTTAPSALSGDLDLAALAGELLDVAGRLHEVSDSLTAPAERDAVGASPTETTAGTSPLEPSVAQPTAAALPDGLPDNDTFRRRLFFIGDLGDDYVRVPARDVLPPYEDGEPESIGETAALPFSFKTAVHSAANQAVNEDARTSFVPLHEKDLLRRPGSRFRLDQRAASRDGEIRAAMEAEGFQGPLPEATTGTAMRPGHGRHTYRWTVASREEREKEQ</sequence>
<evidence type="ECO:0000256" key="2">
    <source>
        <dbReference type="SAM" id="SignalP"/>
    </source>
</evidence>
<dbReference type="AlphaFoldDB" id="A0A6J1S9U5"/>
<organism evidence="3 4">
    <name type="scientific">Frankliniella occidentalis</name>
    <name type="common">Western flower thrips</name>
    <name type="synonym">Euthrips occidentalis</name>
    <dbReference type="NCBI Taxonomy" id="133901"/>
    <lineage>
        <taxon>Eukaryota</taxon>
        <taxon>Metazoa</taxon>
        <taxon>Ecdysozoa</taxon>
        <taxon>Arthropoda</taxon>
        <taxon>Hexapoda</taxon>
        <taxon>Insecta</taxon>
        <taxon>Pterygota</taxon>
        <taxon>Neoptera</taxon>
        <taxon>Paraneoptera</taxon>
        <taxon>Thysanoptera</taxon>
        <taxon>Terebrantia</taxon>
        <taxon>Thripoidea</taxon>
        <taxon>Thripidae</taxon>
        <taxon>Frankliniella</taxon>
    </lineage>
</organism>
<gene>
    <name evidence="4" type="primary">LOC113204854</name>
</gene>
<dbReference type="RefSeq" id="XP_026276035.2">
    <property type="nucleotide sequence ID" value="XM_026420250.2"/>
</dbReference>
<feature type="region of interest" description="Disordered" evidence="1">
    <location>
        <begin position="61"/>
        <end position="100"/>
    </location>
</feature>
<name>A0A6J1S9U5_FRAOC</name>
<dbReference type="OrthoDB" id="10605776at2759"/>